<dbReference type="OrthoDB" id="9815657at2"/>
<evidence type="ECO:0000313" key="2">
    <source>
        <dbReference type="EMBL" id="TDR35564.1"/>
    </source>
</evidence>
<gene>
    <name evidence="2" type="ORF">DFR29_1352</name>
</gene>
<dbReference type="AlphaFoldDB" id="A0A4R6YGA3"/>
<dbReference type="RefSeq" id="WP_133821990.1">
    <property type="nucleotide sequence ID" value="NZ_SNZH01000035.1"/>
</dbReference>
<dbReference type="Pfam" id="PF07676">
    <property type="entry name" value="PD40"/>
    <property type="match status" value="2"/>
</dbReference>
<comment type="similarity">
    <text evidence="1">Belongs to the TolB family.</text>
</comment>
<dbReference type="SUPFAM" id="SSF50960">
    <property type="entry name" value="TolB, C-terminal domain"/>
    <property type="match status" value="1"/>
</dbReference>
<dbReference type="InterPro" id="IPR011042">
    <property type="entry name" value="6-blade_b-propeller_TolB-like"/>
</dbReference>
<reference evidence="2 3" key="1">
    <citation type="submission" date="2019-03" db="EMBL/GenBank/DDBJ databases">
        <title>Genomic Encyclopedia of Type Strains, Phase IV (KMG-IV): sequencing the most valuable type-strain genomes for metagenomic binning, comparative biology and taxonomic classification.</title>
        <authorList>
            <person name="Goeker M."/>
        </authorList>
    </citation>
    <scope>NUCLEOTIDE SEQUENCE [LARGE SCALE GENOMIC DNA]</scope>
    <source>
        <strain evidence="2 3">DSM 21667</strain>
    </source>
</reference>
<name>A0A4R6YGA3_9GAMM</name>
<protein>
    <submittedName>
        <fullName evidence="2">WD40 repeat protein</fullName>
    </submittedName>
</protein>
<dbReference type="PANTHER" id="PTHR36842">
    <property type="entry name" value="PROTEIN TOLB HOMOLOG"/>
    <property type="match status" value="1"/>
</dbReference>
<sequence>MRYRPADPRSEPLATAFTGDANDDAFAADRLSLQTERLGVACHASGGGMLMDQALIITDARFRMYRKTALRSARDARPIAAEVPMLIAPNVRRRCSNWLLYVFTPLLAAAGPAAAQQIEVVNRTNIATPIPTDGWGSGPAALSRNGRYVLLHSNASNLVSGDRNGVTDVFVLDNADGMFERINLSPAGEQTVHADLAGRGGVSDDGRYVLFSVRKFADTPGFDVIQVYLRDRQTGTNRLLSREGGVGGGFRPSYANDLSADGRYSVYTQFHSTIFGDTTDVWRYDAQTDQSTWVSVSPTGSDGNGRSFNAELSADGRYVLFYSHASNLVADDTNQALDTFLRDMDSGVTRRVSVSSSGLQLTAPLAGSPSPNYRDYTSRHLSADGRYALFDTVENAAPDDTNGLTDVYRFDAQTGTTRRISTGTSTGGSSASISTDGQRIAFQSRPPQPAASTRIYVRDLAADSLQQLPLTIAPWSETTAYGNLVLAGSGSMVYFTFTSDAMPGASGAHVHRYDIASTTLQCMTCNGSPRPYANDNSGGDDDLGPALSDDGRFVAFSSLARNLVTGDNNGVADVFVRDRLTGTTERISRRGNGTESSCASEDPSITPDGRFVVFASCGDLVAPASGARLEVYRYDRSSGQLDLVSINAQGGRADEESTHPHIAADGQTVVFASRATDLVTGGTNRGGPHVFIRRMTAAVTDLVSRTATGLPANSASLAPQISADGSSVVFYSTSTDLIAGDNNLKADVFVFNTHSLATERVNLSSAGGESIGEVGEYGISGDGSRVVFSSNATDLVAATTTERMRSFLRDRTAGTTRLIVPQNNPLNYSFDPDISADGRRITFISMTPGQVTPGDTSEGFRIYLYDDADASYRALTWYNQTYIEPHLIHRSPRLAADGKSVGFVSSRKDLADDGNSRLLDVFLVHSYTDELFSDGFQP</sequence>
<comment type="caution">
    <text evidence="2">The sequence shown here is derived from an EMBL/GenBank/DDBJ whole genome shotgun (WGS) entry which is preliminary data.</text>
</comment>
<proteinExistence type="inferred from homology"/>
<dbReference type="EMBL" id="SNZH01000035">
    <property type="protein sequence ID" value="TDR35564.1"/>
    <property type="molecule type" value="Genomic_DNA"/>
</dbReference>
<dbReference type="InterPro" id="IPR011659">
    <property type="entry name" value="WD40"/>
</dbReference>
<organism evidence="2 3">
    <name type="scientific">Tahibacter aquaticus</name>
    <dbReference type="NCBI Taxonomy" id="520092"/>
    <lineage>
        <taxon>Bacteria</taxon>
        <taxon>Pseudomonadati</taxon>
        <taxon>Pseudomonadota</taxon>
        <taxon>Gammaproteobacteria</taxon>
        <taxon>Lysobacterales</taxon>
        <taxon>Rhodanobacteraceae</taxon>
        <taxon>Tahibacter</taxon>
    </lineage>
</organism>
<evidence type="ECO:0000313" key="3">
    <source>
        <dbReference type="Proteomes" id="UP000295293"/>
    </source>
</evidence>
<dbReference type="PANTHER" id="PTHR36842:SF2">
    <property type="entry name" value="SLR0505 PROTEIN"/>
    <property type="match status" value="1"/>
</dbReference>
<evidence type="ECO:0000256" key="1">
    <source>
        <dbReference type="ARBA" id="ARBA00009820"/>
    </source>
</evidence>
<dbReference type="Gene3D" id="2.120.10.30">
    <property type="entry name" value="TolB, C-terminal domain"/>
    <property type="match status" value="4"/>
</dbReference>
<keyword evidence="3" id="KW-1185">Reference proteome</keyword>
<dbReference type="Proteomes" id="UP000295293">
    <property type="component" value="Unassembled WGS sequence"/>
</dbReference>
<dbReference type="SUPFAM" id="SSF82171">
    <property type="entry name" value="DPP6 N-terminal domain-like"/>
    <property type="match status" value="2"/>
</dbReference>
<accession>A0A4R6YGA3</accession>